<feature type="transmembrane region" description="Helical" evidence="1">
    <location>
        <begin position="6"/>
        <end position="23"/>
    </location>
</feature>
<gene>
    <name evidence="2" type="ORF">THERMOS_941</name>
</gene>
<evidence type="ECO:0000256" key="1">
    <source>
        <dbReference type="SAM" id="Phobius"/>
    </source>
</evidence>
<sequence>MGQTIVPTKACAFFLISIFWIGIQRIQPNYNKRCYNYSREI</sequence>
<proteinExistence type="predicted"/>
<accession>A0A8H9CFH5</accession>
<name>A0A8H9CFH5_9GAMM</name>
<protein>
    <submittedName>
        <fullName evidence="2">Uncharacterized protein</fullName>
    </submittedName>
</protein>
<dbReference type="Proteomes" id="UP000643672">
    <property type="component" value="Unassembled WGS sequence"/>
</dbReference>
<keyword evidence="1" id="KW-0472">Membrane</keyword>
<keyword evidence="1" id="KW-1133">Transmembrane helix</keyword>
<dbReference type="EMBL" id="CAESAQ020000052">
    <property type="protein sequence ID" value="CAB5498958.1"/>
    <property type="molecule type" value="Genomic_DNA"/>
</dbReference>
<dbReference type="AlphaFoldDB" id="A0A8H9CFH5"/>
<keyword evidence="1" id="KW-0812">Transmembrane</keyword>
<evidence type="ECO:0000313" key="2">
    <source>
        <dbReference type="EMBL" id="CAB5498958.1"/>
    </source>
</evidence>
<evidence type="ECO:0000313" key="3">
    <source>
        <dbReference type="Proteomes" id="UP000643672"/>
    </source>
</evidence>
<comment type="caution">
    <text evidence="2">The sequence shown here is derived from an EMBL/GenBank/DDBJ whole genome shotgun (WGS) entry which is preliminary data.</text>
</comment>
<reference evidence="2 3" key="1">
    <citation type="submission" date="2020-05" db="EMBL/GenBank/DDBJ databases">
        <authorList>
            <person name="Petersen J."/>
            <person name="Sayavedra L."/>
        </authorList>
    </citation>
    <scope>NUCLEOTIDE SEQUENCE [LARGE SCALE GENOMIC DNA]</scope>
    <source>
        <strain evidence="2">B thermophilus SOXS</strain>
    </source>
</reference>
<keyword evidence="3" id="KW-1185">Reference proteome</keyword>
<organism evidence="2 3">
    <name type="scientific">Bathymodiolus thermophilus thioautotrophic gill symbiont</name>
    <dbReference type="NCBI Taxonomy" id="2360"/>
    <lineage>
        <taxon>Bacteria</taxon>
        <taxon>Pseudomonadati</taxon>
        <taxon>Pseudomonadota</taxon>
        <taxon>Gammaproteobacteria</taxon>
        <taxon>sulfur-oxidizing symbionts</taxon>
    </lineage>
</organism>